<evidence type="ECO:0000313" key="5">
    <source>
        <dbReference type="EMBL" id="KEO72673.1"/>
    </source>
</evidence>
<dbReference type="Gene3D" id="3.40.50.720">
    <property type="entry name" value="NAD(P)-binding Rossmann-like Domain"/>
    <property type="match status" value="1"/>
</dbReference>
<keyword evidence="3" id="KW-0560">Oxidoreductase</keyword>
<accession>A0A074KYK7</accession>
<dbReference type="PRINTS" id="PR00081">
    <property type="entry name" value="GDHRDH"/>
</dbReference>
<dbReference type="InterPro" id="IPR002347">
    <property type="entry name" value="SDR_fam"/>
</dbReference>
<dbReference type="Proteomes" id="UP000027821">
    <property type="component" value="Unassembled WGS sequence"/>
</dbReference>
<proteinExistence type="inferred from homology"/>
<dbReference type="CDD" id="cd05324">
    <property type="entry name" value="carb_red_PTCR-like_SDR_c"/>
    <property type="match status" value="1"/>
</dbReference>
<name>A0A074KYK7_9BACT</name>
<keyword evidence="2" id="KW-0521">NADP</keyword>
<sequence length="271" mass="29921">MNSKNHENPRSIVENAVKKAFITGANKGIGLETAKQLLQKGFYVYIGSRTAENGLLAVEKLQADGFTNVEAIQIDVTDDHSVRNARHEIGKKTDRLDVLINNAGINGVKLDGKGNYIPQTWSAKEATIDTFKEVYETNVYGVVRVTQAFLDLLDNAPEPRIVMVSSTVGSLSLQSDPNWLAYEFGKFAVYGSSKSALNMYTVHLAYELRDTPFKINMVDPGYTKTDFTGHNGGEVEEAGKRIVKYALIDEDGPTGRFFSEETNPETGEIGW</sequence>
<evidence type="ECO:0000256" key="2">
    <source>
        <dbReference type="ARBA" id="ARBA00022857"/>
    </source>
</evidence>
<dbReference type="RefSeq" id="WP_051720140.1">
    <property type="nucleotide sequence ID" value="NZ_JMIH01000024.1"/>
</dbReference>
<comment type="caution">
    <text evidence="5">The sequence shown here is derived from an EMBL/GenBank/DDBJ whole genome shotgun (WGS) entry which is preliminary data.</text>
</comment>
<dbReference type="Pfam" id="PF00106">
    <property type="entry name" value="adh_short"/>
    <property type="match status" value="1"/>
</dbReference>
<dbReference type="InterPro" id="IPR045313">
    <property type="entry name" value="CBR1-like"/>
</dbReference>
<dbReference type="EMBL" id="JMIH01000024">
    <property type="protein sequence ID" value="KEO72673.1"/>
    <property type="molecule type" value="Genomic_DNA"/>
</dbReference>
<dbReference type="PANTHER" id="PTHR43490:SF99">
    <property type="entry name" value="SHORT-CHAIN DEHYDROGENASE_REDUCTASE"/>
    <property type="match status" value="1"/>
</dbReference>
<evidence type="ECO:0000256" key="1">
    <source>
        <dbReference type="ARBA" id="ARBA00006484"/>
    </source>
</evidence>
<dbReference type="GO" id="GO:0016616">
    <property type="term" value="F:oxidoreductase activity, acting on the CH-OH group of donors, NAD or NADP as acceptor"/>
    <property type="evidence" value="ECO:0007669"/>
    <property type="project" value="InterPro"/>
</dbReference>
<dbReference type="PROSITE" id="PS00061">
    <property type="entry name" value="ADH_SHORT"/>
    <property type="match status" value="1"/>
</dbReference>
<dbReference type="InterPro" id="IPR036291">
    <property type="entry name" value="NAD(P)-bd_dom_sf"/>
</dbReference>
<evidence type="ECO:0000256" key="4">
    <source>
        <dbReference type="RuleBase" id="RU000363"/>
    </source>
</evidence>
<keyword evidence="6" id="KW-1185">Reference proteome</keyword>
<protein>
    <submittedName>
        <fullName evidence="5">Short-chain dehydrogenase</fullName>
    </submittedName>
</protein>
<dbReference type="AlphaFoldDB" id="A0A074KYK7"/>
<gene>
    <name evidence="5" type="ORF">EL17_18220</name>
</gene>
<dbReference type="eggNOG" id="COG1028">
    <property type="taxonomic scope" value="Bacteria"/>
</dbReference>
<dbReference type="PANTHER" id="PTHR43490">
    <property type="entry name" value="(+)-NEOMENTHOL DEHYDROGENASE"/>
    <property type="match status" value="1"/>
</dbReference>
<dbReference type="OrthoDB" id="5786478at2"/>
<dbReference type="InterPro" id="IPR020904">
    <property type="entry name" value="Sc_DH/Rdtase_CS"/>
</dbReference>
<comment type="similarity">
    <text evidence="1 4">Belongs to the short-chain dehydrogenases/reductases (SDR) family.</text>
</comment>
<dbReference type="SUPFAM" id="SSF51735">
    <property type="entry name" value="NAD(P)-binding Rossmann-fold domains"/>
    <property type="match status" value="1"/>
</dbReference>
<reference evidence="5 6" key="1">
    <citation type="submission" date="2014-04" db="EMBL/GenBank/DDBJ databases">
        <title>Characterization and application of a salt tolerant electro-active bacterium.</title>
        <authorList>
            <person name="Yang L."/>
            <person name="Wei S."/>
            <person name="Tay Q.X.M."/>
        </authorList>
    </citation>
    <scope>NUCLEOTIDE SEQUENCE [LARGE SCALE GENOMIC DNA]</scope>
    <source>
        <strain evidence="5 6">LY1</strain>
    </source>
</reference>
<organism evidence="5 6">
    <name type="scientific">Anditalea andensis</name>
    <dbReference type="NCBI Taxonomy" id="1048983"/>
    <lineage>
        <taxon>Bacteria</taxon>
        <taxon>Pseudomonadati</taxon>
        <taxon>Bacteroidota</taxon>
        <taxon>Cytophagia</taxon>
        <taxon>Cytophagales</taxon>
        <taxon>Cytophagaceae</taxon>
        <taxon>Anditalea</taxon>
    </lineage>
</organism>
<dbReference type="PRINTS" id="PR00080">
    <property type="entry name" value="SDRFAMILY"/>
</dbReference>
<dbReference type="STRING" id="1048983.EL17_18220"/>
<evidence type="ECO:0000313" key="6">
    <source>
        <dbReference type="Proteomes" id="UP000027821"/>
    </source>
</evidence>
<evidence type="ECO:0000256" key="3">
    <source>
        <dbReference type="ARBA" id="ARBA00023002"/>
    </source>
</evidence>